<dbReference type="AlphaFoldDB" id="A0A9Q0PM27"/>
<accession>A0A9Q0PM27</accession>
<reference evidence="1" key="2">
    <citation type="journal article" date="2023" name="Int. J. Mol. Sci.">
        <title>De Novo Assembly and Annotation of 11 Diverse Shrub Willow (Salix) Genomes Reveals Novel Gene Organization in Sex-Linked Regions.</title>
        <authorList>
            <person name="Hyden B."/>
            <person name="Feng K."/>
            <person name="Yates T.B."/>
            <person name="Jawdy S."/>
            <person name="Cereghino C."/>
            <person name="Smart L.B."/>
            <person name="Muchero W."/>
        </authorList>
    </citation>
    <scope>NUCLEOTIDE SEQUENCE</scope>
    <source>
        <tissue evidence="1">Shoot tip</tissue>
    </source>
</reference>
<sequence length="56" mass="6443">MIVDRTRNENSVTKKIMGIVIAASVYYLWQERNKRLHDNHLTGTETIIAEISGSIR</sequence>
<reference evidence="1" key="1">
    <citation type="submission" date="2022-11" db="EMBL/GenBank/DDBJ databases">
        <authorList>
            <person name="Hyden B.L."/>
            <person name="Feng K."/>
            <person name="Yates T."/>
            <person name="Jawdy S."/>
            <person name="Smart L.B."/>
            <person name="Muchero W."/>
        </authorList>
    </citation>
    <scope>NUCLEOTIDE SEQUENCE</scope>
    <source>
        <tissue evidence="1">Shoot tip</tissue>
    </source>
</reference>
<name>A0A9Q0PM27_9ROSI</name>
<dbReference type="EMBL" id="JAPFFM010000018">
    <property type="protein sequence ID" value="KAJ6690789.1"/>
    <property type="molecule type" value="Genomic_DNA"/>
</dbReference>
<protein>
    <submittedName>
        <fullName evidence="1">Uncharacterized protein</fullName>
    </submittedName>
</protein>
<evidence type="ECO:0000313" key="1">
    <source>
        <dbReference type="EMBL" id="KAJ6690789.1"/>
    </source>
</evidence>
<dbReference type="Proteomes" id="UP001151752">
    <property type="component" value="Chromosome 17"/>
</dbReference>
<comment type="caution">
    <text evidence="1">The sequence shown here is derived from an EMBL/GenBank/DDBJ whole genome shotgun (WGS) entry which is preliminary data.</text>
</comment>
<gene>
    <name evidence="1" type="ORF">OIU74_015458</name>
</gene>
<organism evidence="1 2">
    <name type="scientific">Salix koriyanagi</name>
    <dbReference type="NCBI Taxonomy" id="2511006"/>
    <lineage>
        <taxon>Eukaryota</taxon>
        <taxon>Viridiplantae</taxon>
        <taxon>Streptophyta</taxon>
        <taxon>Embryophyta</taxon>
        <taxon>Tracheophyta</taxon>
        <taxon>Spermatophyta</taxon>
        <taxon>Magnoliopsida</taxon>
        <taxon>eudicotyledons</taxon>
        <taxon>Gunneridae</taxon>
        <taxon>Pentapetalae</taxon>
        <taxon>rosids</taxon>
        <taxon>fabids</taxon>
        <taxon>Malpighiales</taxon>
        <taxon>Salicaceae</taxon>
        <taxon>Saliceae</taxon>
        <taxon>Salix</taxon>
    </lineage>
</organism>
<feature type="non-terminal residue" evidence="1">
    <location>
        <position position="56"/>
    </location>
</feature>
<evidence type="ECO:0000313" key="2">
    <source>
        <dbReference type="Proteomes" id="UP001151752"/>
    </source>
</evidence>
<keyword evidence="2" id="KW-1185">Reference proteome</keyword>
<proteinExistence type="predicted"/>